<dbReference type="InterPro" id="IPR016181">
    <property type="entry name" value="Acyl_CoA_acyltransferase"/>
</dbReference>
<accession>A0AAN6PB61</accession>
<gene>
    <name evidence="2" type="ORF">C8A01DRAFT_48571</name>
</gene>
<proteinExistence type="predicted"/>
<dbReference type="Gene3D" id="3.40.630.30">
    <property type="match status" value="1"/>
</dbReference>
<dbReference type="PANTHER" id="PTHR42791:SF2">
    <property type="entry name" value="N-ACETYLTRANSFERASE DOMAIN-CONTAINING PROTEIN"/>
    <property type="match status" value="1"/>
</dbReference>
<dbReference type="SUPFAM" id="SSF55729">
    <property type="entry name" value="Acyl-CoA N-acyltransferases (Nat)"/>
    <property type="match status" value="1"/>
</dbReference>
<keyword evidence="3" id="KW-1185">Reference proteome</keyword>
<evidence type="ECO:0000259" key="1">
    <source>
        <dbReference type="PROSITE" id="PS51186"/>
    </source>
</evidence>
<dbReference type="AlphaFoldDB" id="A0AAN6PB61"/>
<evidence type="ECO:0000313" key="3">
    <source>
        <dbReference type="Proteomes" id="UP001303115"/>
    </source>
</evidence>
<dbReference type="EMBL" id="MU854452">
    <property type="protein sequence ID" value="KAK4035184.1"/>
    <property type="molecule type" value="Genomic_DNA"/>
</dbReference>
<organism evidence="2 3">
    <name type="scientific">Parachaetomium inaequale</name>
    <dbReference type="NCBI Taxonomy" id="2588326"/>
    <lineage>
        <taxon>Eukaryota</taxon>
        <taxon>Fungi</taxon>
        <taxon>Dikarya</taxon>
        <taxon>Ascomycota</taxon>
        <taxon>Pezizomycotina</taxon>
        <taxon>Sordariomycetes</taxon>
        <taxon>Sordariomycetidae</taxon>
        <taxon>Sordariales</taxon>
        <taxon>Chaetomiaceae</taxon>
        <taxon>Parachaetomium</taxon>
    </lineage>
</organism>
<comment type="caution">
    <text evidence="2">The sequence shown here is derived from an EMBL/GenBank/DDBJ whole genome shotgun (WGS) entry which is preliminary data.</text>
</comment>
<dbReference type="Proteomes" id="UP001303115">
    <property type="component" value="Unassembled WGS sequence"/>
</dbReference>
<dbReference type="PANTHER" id="PTHR42791">
    <property type="entry name" value="GNAT FAMILY ACETYLTRANSFERASE"/>
    <property type="match status" value="1"/>
</dbReference>
<name>A0AAN6PB61_9PEZI</name>
<dbReference type="GO" id="GO:0016747">
    <property type="term" value="F:acyltransferase activity, transferring groups other than amino-acyl groups"/>
    <property type="evidence" value="ECO:0007669"/>
    <property type="project" value="InterPro"/>
</dbReference>
<evidence type="ECO:0000313" key="2">
    <source>
        <dbReference type="EMBL" id="KAK4035184.1"/>
    </source>
</evidence>
<dbReference type="InterPro" id="IPR052523">
    <property type="entry name" value="Trichothecene_AcTrans"/>
</dbReference>
<dbReference type="PROSITE" id="PS51186">
    <property type="entry name" value="GNAT"/>
    <property type="match status" value="1"/>
</dbReference>
<protein>
    <submittedName>
        <fullName evidence="2">Puromycin N-acetyltransferase</fullName>
    </submittedName>
</protein>
<dbReference type="CDD" id="cd04301">
    <property type="entry name" value="NAT_SF"/>
    <property type="match status" value="1"/>
</dbReference>
<dbReference type="InterPro" id="IPR000182">
    <property type="entry name" value="GNAT_dom"/>
</dbReference>
<dbReference type="Pfam" id="PF00583">
    <property type="entry name" value="Acetyltransf_1"/>
    <property type="match status" value="1"/>
</dbReference>
<reference evidence="3" key="1">
    <citation type="journal article" date="2023" name="Mol. Phylogenet. Evol.">
        <title>Genome-scale phylogeny and comparative genomics of the fungal order Sordariales.</title>
        <authorList>
            <person name="Hensen N."/>
            <person name="Bonometti L."/>
            <person name="Westerberg I."/>
            <person name="Brannstrom I.O."/>
            <person name="Guillou S."/>
            <person name="Cros-Aarteil S."/>
            <person name="Calhoun S."/>
            <person name="Haridas S."/>
            <person name="Kuo A."/>
            <person name="Mondo S."/>
            <person name="Pangilinan J."/>
            <person name="Riley R."/>
            <person name="LaButti K."/>
            <person name="Andreopoulos B."/>
            <person name="Lipzen A."/>
            <person name="Chen C."/>
            <person name="Yan M."/>
            <person name="Daum C."/>
            <person name="Ng V."/>
            <person name="Clum A."/>
            <person name="Steindorff A."/>
            <person name="Ohm R.A."/>
            <person name="Martin F."/>
            <person name="Silar P."/>
            <person name="Natvig D.O."/>
            <person name="Lalanne C."/>
            <person name="Gautier V."/>
            <person name="Ament-Velasquez S.L."/>
            <person name="Kruys A."/>
            <person name="Hutchinson M.I."/>
            <person name="Powell A.J."/>
            <person name="Barry K."/>
            <person name="Miller A.N."/>
            <person name="Grigoriev I.V."/>
            <person name="Debuchy R."/>
            <person name="Gladieux P."/>
            <person name="Hiltunen Thoren M."/>
            <person name="Johannesson H."/>
        </authorList>
    </citation>
    <scope>NUCLEOTIDE SEQUENCE [LARGE SCALE GENOMIC DNA]</scope>
    <source>
        <strain evidence="3">CBS 284.82</strain>
    </source>
</reference>
<sequence>MPLLLRPAKEDDSTKIGAIGRDAFSGTLSRSIFPPHLHSKSETGDPGLDEAQWRAARNLRRMREGKPTYVVVDVPEDGSGDERVVGFAQWELPSQETPSTAGAAVEIEPDPLPASLDQEKLLEMYRLIEDETKKALGPEGYSNMWYLMSVAIDPTQQRRGIGRMLVQHGLDQAAKAGKDAFLISTPEGRGLYYALGFRDVTEPITLGPTPHSLMIWKNPETGVH</sequence>
<feature type="domain" description="N-acetyltransferase" evidence="1">
    <location>
        <begin position="91"/>
        <end position="219"/>
    </location>
</feature>